<sequence length="512" mass="55596">MAKGKEKTNSSGSRAQLRSRKRDRSRDEIPQTDDVQAPLKQQNTKEDSTSVVATPQLPQCLLQGNKSLLSPLLLSWKAVFSPTSEEGDGSGAATLEKQLDSKETSQSDLEKNHETSQEDTCTLSMADVKEIPKEAAVGLRTKKKRRMGMCGLTEKERSHFLLAQKRETEQSGVEEVERQICSNAADPVAQERIISSLFVQSSLLSIPVDGIAEQNPAETLKSSRCGVNNRAETEVHVVVTTSDGSSPVCDPGSWEVKNCEAERGTEPSPEQTGEPESCPITQDNMLEHLVNQEKQELENGKTVVTTETPEKQSTDGEDKSTEAGGCAAMGSYINPAENEESEKKEATAGLQVQRETETSDEEEMMVDGSDGSEEEGISSTITGPGGFNCGSVELSEAAVTPPGRKDSHDLKYELAPPTVTTGHTWTRDPTEVFASGGLDYVSDSQLNTIDLIDEEVKEREKTFGFSDNPGDATDLICGLIRELSSLNQKVMATHRELENLQRGSKASKSSLH</sequence>
<feature type="region of interest" description="Disordered" evidence="1">
    <location>
        <begin position="82"/>
        <end position="121"/>
    </location>
</feature>
<dbReference type="InterPro" id="IPR031441">
    <property type="entry name" value="Brme1"/>
</dbReference>
<evidence type="ECO:0000256" key="1">
    <source>
        <dbReference type="SAM" id="MobiDB-lite"/>
    </source>
</evidence>
<feature type="region of interest" description="Disordered" evidence="1">
    <location>
        <begin position="1"/>
        <end position="52"/>
    </location>
</feature>
<name>A0A9N7YEJ0_PLEPL</name>
<keyword evidence="3" id="KW-1185">Reference proteome</keyword>
<feature type="compositionally biased region" description="Basic and acidic residues" evidence="1">
    <location>
        <begin position="308"/>
        <end position="321"/>
    </location>
</feature>
<comment type="caution">
    <text evidence="2">The sequence shown here is derived from an EMBL/GenBank/DDBJ whole genome shotgun (WGS) entry which is preliminary data.</text>
</comment>
<dbReference type="AlphaFoldDB" id="A0A9N7YEJ0"/>
<gene>
    <name evidence="2" type="ORF">PLEPLA_LOCUS9236</name>
</gene>
<protein>
    <submittedName>
        <fullName evidence="2">Uncharacterized protein</fullName>
    </submittedName>
</protein>
<feature type="region of interest" description="Disordered" evidence="1">
    <location>
        <begin position="259"/>
        <end position="382"/>
    </location>
</feature>
<dbReference type="EMBL" id="CADEAL010000519">
    <property type="protein sequence ID" value="CAB1421354.1"/>
    <property type="molecule type" value="Genomic_DNA"/>
</dbReference>
<proteinExistence type="predicted"/>
<accession>A0A9N7YEJ0</accession>
<organism evidence="2 3">
    <name type="scientific">Pleuronectes platessa</name>
    <name type="common">European plaice</name>
    <dbReference type="NCBI Taxonomy" id="8262"/>
    <lineage>
        <taxon>Eukaryota</taxon>
        <taxon>Metazoa</taxon>
        <taxon>Chordata</taxon>
        <taxon>Craniata</taxon>
        <taxon>Vertebrata</taxon>
        <taxon>Euteleostomi</taxon>
        <taxon>Actinopterygii</taxon>
        <taxon>Neopterygii</taxon>
        <taxon>Teleostei</taxon>
        <taxon>Neoteleostei</taxon>
        <taxon>Acanthomorphata</taxon>
        <taxon>Carangaria</taxon>
        <taxon>Pleuronectiformes</taxon>
        <taxon>Pleuronectoidei</taxon>
        <taxon>Pleuronectidae</taxon>
        <taxon>Pleuronectes</taxon>
    </lineage>
</organism>
<feature type="compositionally biased region" description="Basic and acidic residues" evidence="1">
    <location>
        <begin position="290"/>
        <end position="299"/>
    </location>
</feature>
<dbReference type="Proteomes" id="UP001153269">
    <property type="component" value="Unassembled WGS sequence"/>
</dbReference>
<evidence type="ECO:0000313" key="3">
    <source>
        <dbReference type="Proteomes" id="UP001153269"/>
    </source>
</evidence>
<feature type="compositionally biased region" description="Acidic residues" evidence="1">
    <location>
        <begin position="358"/>
        <end position="376"/>
    </location>
</feature>
<feature type="compositionally biased region" description="Basic and acidic residues" evidence="1">
    <location>
        <begin position="97"/>
        <end position="116"/>
    </location>
</feature>
<reference evidence="2" key="1">
    <citation type="submission" date="2020-03" db="EMBL/GenBank/DDBJ databases">
        <authorList>
            <person name="Weist P."/>
        </authorList>
    </citation>
    <scope>NUCLEOTIDE SEQUENCE</scope>
</reference>
<evidence type="ECO:0000313" key="2">
    <source>
        <dbReference type="EMBL" id="CAB1421354.1"/>
    </source>
</evidence>
<dbReference type="GO" id="GO:1990918">
    <property type="term" value="P:double-strand break repair involved in meiotic recombination"/>
    <property type="evidence" value="ECO:0007669"/>
    <property type="project" value="InterPro"/>
</dbReference>
<dbReference type="Pfam" id="PF15710">
    <property type="entry name" value="Brme1"/>
    <property type="match status" value="1"/>
</dbReference>